<dbReference type="InterPro" id="IPR012341">
    <property type="entry name" value="6hp_glycosidase-like_sf"/>
</dbReference>
<dbReference type="PANTHER" id="PTHR31616">
    <property type="entry name" value="TREHALASE"/>
    <property type="match status" value="1"/>
</dbReference>
<dbReference type="SUPFAM" id="SSF48208">
    <property type="entry name" value="Six-hairpin glycosidases"/>
    <property type="match status" value="1"/>
</dbReference>
<gene>
    <name evidence="2" type="ORF">IAI60_17515</name>
</gene>
<dbReference type="InterPro" id="IPR011613">
    <property type="entry name" value="GH15-like"/>
</dbReference>
<accession>A0ABS3KIH0</accession>
<keyword evidence="2" id="KW-0378">Hydrolase</keyword>
<sequence>MSQPLDLAPVGNGIIAGLFDPLGRCSWLCWPRFDGDPVFCALLGGEAPQDGFMECELVGLKTSRQSYHRNTAVLVTELEDGHGARLRITDAAPRFSRFGRSFRPPMLVRRIEPLSGTPLIRLRVRPRGNWGKDTPVKRAGSNHLRFFTETQALRVTTDAPLACLAEEAPFLLDRPVSIILGPDETVPENTESLVEDFIRQTTNYWLDWTRGLHLPFEWQDAVIRAAITLKMCAFEETGAIVAALTTSIPEAQDTQRNWDYRYCWLRDAFFTVQALNRLGTTRTMEEYIRYVTNVVAVSPDGVLRPCYPLVPSLPMPERIEEALPGFLGMGPVRVGNQAAEQVQNDVYGSVIMAAAQMFFDHRLPRPAGEPLFRLLEHLGEHAERLALVPDAGIWEYRGRERVHTFSAAMCWAGLARLAGIAGHLGLREEAERWTASARRLHATICERAFRPELNSFVESFESDGMDAALLLLPEIGFLSATDPRFLGTLERVEKRLLRDGFIYRYDSADDFGQPETAFLVCSFWYLDALAAVGRVDEARAMFGRILSCRNHLGLLAEDLDPRRNQLWGNFPQTYSHVGLILSAMRLSRSWEHGLWGG</sequence>
<dbReference type="GO" id="GO:0016787">
    <property type="term" value="F:hydrolase activity"/>
    <property type="evidence" value="ECO:0007669"/>
    <property type="project" value="UniProtKB-KW"/>
</dbReference>
<dbReference type="PANTHER" id="PTHR31616:SF0">
    <property type="entry name" value="GLUCAN 1,4-ALPHA-GLUCOSIDASE"/>
    <property type="match status" value="1"/>
</dbReference>
<dbReference type="Gene3D" id="1.50.10.10">
    <property type="match status" value="1"/>
</dbReference>
<protein>
    <submittedName>
        <fullName evidence="2">Glycoside hydrolase family 15 protein</fullName>
    </submittedName>
</protein>
<comment type="caution">
    <text evidence="2">The sequence shown here is derived from an EMBL/GenBank/DDBJ whole genome shotgun (WGS) entry which is preliminary data.</text>
</comment>
<keyword evidence="3" id="KW-1185">Reference proteome</keyword>
<dbReference type="EMBL" id="JACTNF010000021">
    <property type="protein sequence ID" value="MBO1076413.1"/>
    <property type="molecule type" value="Genomic_DNA"/>
</dbReference>
<feature type="domain" description="GH15-like" evidence="1">
    <location>
        <begin position="220"/>
        <end position="580"/>
    </location>
</feature>
<reference evidence="2 3" key="1">
    <citation type="submission" date="2020-09" db="EMBL/GenBank/DDBJ databases">
        <title>Roseomonas.</title>
        <authorList>
            <person name="Zhu W."/>
        </authorList>
    </citation>
    <scope>NUCLEOTIDE SEQUENCE [LARGE SCALE GENOMIC DNA]</scope>
    <source>
        <strain evidence="2 3">1311</strain>
    </source>
</reference>
<dbReference type="RefSeq" id="WP_207449371.1">
    <property type="nucleotide sequence ID" value="NZ_CP061091.1"/>
</dbReference>
<evidence type="ECO:0000313" key="2">
    <source>
        <dbReference type="EMBL" id="MBO1076413.1"/>
    </source>
</evidence>
<evidence type="ECO:0000313" key="3">
    <source>
        <dbReference type="Proteomes" id="UP001518990"/>
    </source>
</evidence>
<dbReference type="Proteomes" id="UP001518990">
    <property type="component" value="Unassembled WGS sequence"/>
</dbReference>
<organism evidence="2 3">
    <name type="scientific">Roseomonas marmotae</name>
    <dbReference type="NCBI Taxonomy" id="2768161"/>
    <lineage>
        <taxon>Bacteria</taxon>
        <taxon>Pseudomonadati</taxon>
        <taxon>Pseudomonadota</taxon>
        <taxon>Alphaproteobacteria</taxon>
        <taxon>Acetobacterales</taxon>
        <taxon>Roseomonadaceae</taxon>
        <taxon>Roseomonas</taxon>
    </lineage>
</organism>
<evidence type="ECO:0000259" key="1">
    <source>
        <dbReference type="Pfam" id="PF00723"/>
    </source>
</evidence>
<proteinExistence type="predicted"/>
<dbReference type="InterPro" id="IPR008928">
    <property type="entry name" value="6-hairpin_glycosidase_sf"/>
</dbReference>
<name>A0ABS3KIH0_9PROT</name>
<dbReference type="Pfam" id="PF00723">
    <property type="entry name" value="Glyco_hydro_15"/>
    <property type="match status" value="1"/>
</dbReference>